<reference evidence="1 2" key="1">
    <citation type="journal article" date="2024" name="Nat. Commun.">
        <title>Phylogenomics reveals the evolutionary origins of lichenization in chlorophyte algae.</title>
        <authorList>
            <person name="Puginier C."/>
            <person name="Libourel C."/>
            <person name="Otte J."/>
            <person name="Skaloud P."/>
            <person name="Haon M."/>
            <person name="Grisel S."/>
            <person name="Petersen M."/>
            <person name="Berrin J.G."/>
            <person name="Delaux P.M."/>
            <person name="Dal Grande F."/>
            <person name="Keller J."/>
        </authorList>
    </citation>
    <scope>NUCLEOTIDE SEQUENCE [LARGE SCALE GENOMIC DNA]</scope>
    <source>
        <strain evidence="1 2">SAG 245.80</strain>
    </source>
</reference>
<dbReference type="AlphaFoldDB" id="A0AAW1RKL5"/>
<evidence type="ECO:0000313" key="1">
    <source>
        <dbReference type="EMBL" id="KAK9834277.1"/>
    </source>
</evidence>
<keyword evidence="2" id="KW-1185">Reference proteome</keyword>
<proteinExistence type="predicted"/>
<accession>A0AAW1RKL5</accession>
<sequence>MAEDRVEAGSPLGQLAAAYGFAPFTVAARACAAFQPLVVLAALPPAEAPPLPAALGSANHFYGCHASAPAWLTATFLSCALLAAKNIDRVAFRGLPAAMLGHCAGATVLPKAAAALEVEILEALSWRLGPFLGD</sequence>
<organism evidence="1 2">
    <name type="scientific">Elliptochloris bilobata</name>
    <dbReference type="NCBI Taxonomy" id="381761"/>
    <lineage>
        <taxon>Eukaryota</taxon>
        <taxon>Viridiplantae</taxon>
        <taxon>Chlorophyta</taxon>
        <taxon>core chlorophytes</taxon>
        <taxon>Trebouxiophyceae</taxon>
        <taxon>Trebouxiophyceae incertae sedis</taxon>
        <taxon>Elliptochloris clade</taxon>
        <taxon>Elliptochloris</taxon>
    </lineage>
</organism>
<name>A0AAW1RKL5_9CHLO</name>
<protein>
    <submittedName>
        <fullName evidence="1">Uncharacterized protein</fullName>
    </submittedName>
</protein>
<evidence type="ECO:0000313" key="2">
    <source>
        <dbReference type="Proteomes" id="UP001445335"/>
    </source>
</evidence>
<gene>
    <name evidence="1" type="ORF">WJX81_002775</name>
</gene>
<dbReference type="Proteomes" id="UP001445335">
    <property type="component" value="Unassembled WGS sequence"/>
</dbReference>
<comment type="caution">
    <text evidence="1">The sequence shown here is derived from an EMBL/GenBank/DDBJ whole genome shotgun (WGS) entry which is preliminary data.</text>
</comment>
<dbReference type="EMBL" id="JALJOU010000032">
    <property type="protein sequence ID" value="KAK9834277.1"/>
    <property type="molecule type" value="Genomic_DNA"/>
</dbReference>